<name>A0A7J7JKE8_BUGNE</name>
<dbReference type="PANTHER" id="PTHR48430">
    <property type="entry name" value="PARTNER OF XRN-2 PROTEIN 1"/>
    <property type="match status" value="1"/>
</dbReference>
<sequence length="320" mass="36217">MSTAVCDLSQVLELKSCLGTSIHMINLSCRLVSCCHQEKKRPSLVVKCQHTSFMAEELNEDWINSLRGEHESNKEWAIKKSFLVAHHDKYEPDRLVCLANCFINMELYGCRYPKEVVDEVNQLAAQLADLEDYRKERKDREAKRIKFVQATSDSKKRKAEDTKSVPLISKFPMFVSASNATHSKQEMLTMPPSNTDQKIAKTQASKLPTDVTKPIDLREKLNACASNRSSQSSSLSVSVEIESKYRKVTVTNGNRDIIKSDAAQSSSLSNQTIHLEYTCPQLLPEYRPVYSKFESSITLLVKNINDLFILNSLDPVPHLS</sequence>
<organism evidence="2 3">
    <name type="scientific">Bugula neritina</name>
    <name type="common">Brown bryozoan</name>
    <name type="synonym">Sertularia neritina</name>
    <dbReference type="NCBI Taxonomy" id="10212"/>
    <lineage>
        <taxon>Eukaryota</taxon>
        <taxon>Metazoa</taxon>
        <taxon>Spiralia</taxon>
        <taxon>Lophotrochozoa</taxon>
        <taxon>Bryozoa</taxon>
        <taxon>Gymnolaemata</taxon>
        <taxon>Cheilostomatida</taxon>
        <taxon>Flustrina</taxon>
        <taxon>Buguloidea</taxon>
        <taxon>Bugulidae</taxon>
        <taxon>Bugula</taxon>
    </lineage>
</organism>
<evidence type="ECO:0000313" key="3">
    <source>
        <dbReference type="Proteomes" id="UP000593567"/>
    </source>
</evidence>
<dbReference type="AlphaFoldDB" id="A0A7J7JKE8"/>
<dbReference type="OrthoDB" id="2359216at2759"/>
<dbReference type="EMBL" id="VXIV02002357">
    <property type="protein sequence ID" value="KAF6026064.1"/>
    <property type="molecule type" value="Genomic_DNA"/>
</dbReference>
<dbReference type="Pfam" id="PF11952">
    <property type="entry name" value="XTBD"/>
    <property type="match status" value="1"/>
</dbReference>
<proteinExistence type="predicted"/>
<dbReference type="Proteomes" id="UP000593567">
    <property type="component" value="Unassembled WGS sequence"/>
</dbReference>
<keyword evidence="3" id="KW-1185">Reference proteome</keyword>
<protein>
    <recommendedName>
        <fullName evidence="1">XRN2-binding (XTBD) domain-containing protein</fullName>
    </recommendedName>
</protein>
<comment type="caution">
    <text evidence="2">The sequence shown here is derived from an EMBL/GenBank/DDBJ whole genome shotgun (WGS) entry which is preliminary data.</text>
</comment>
<evidence type="ECO:0000313" key="2">
    <source>
        <dbReference type="EMBL" id="KAF6026064.1"/>
    </source>
</evidence>
<evidence type="ECO:0000259" key="1">
    <source>
        <dbReference type="PROSITE" id="PS51827"/>
    </source>
</evidence>
<dbReference type="PANTHER" id="PTHR48430:SF1">
    <property type="entry name" value="PARTNER OF XRN-2 PROTEIN 1"/>
    <property type="match status" value="1"/>
</dbReference>
<dbReference type="PROSITE" id="PS51827">
    <property type="entry name" value="XTBD"/>
    <property type="match status" value="1"/>
</dbReference>
<dbReference type="InterPro" id="IPR021859">
    <property type="entry name" value="XTBD"/>
</dbReference>
<accession>A0A7J7JKE8</accession>
<reference evidence="2" key="1">
    <citation type="submission" date="2020-06" db="EMBL/GenBank/DDBJ databases">
        <title>Draft genome of Bugula neritina, a colonial animal packing powerful symbionts and potential medicines.</title>
        <authorList>
            <person name="Rayko M."/>
        </authorList>
    </citation>
    <scope>NUCLEOTIDE SEQUENCE [LARGE SCALE GENOMIC DNA]</scope>
    <source>
        <strain evidence="2">Kwan_BN1</strain>
    </source>
</reference>
<gene>
    <name evidence="2" type="ORF">EB796_015624</name>
</gene>
<feature type="domain" description="XRN2-binding (XTBD)" evidence="1">
    <location>
        <begin position="63"/>
        <end position="151"/>
    </location>
</feature>